<protein>
    <submittedName>
        <fullName evidence="2">Uncharacterized protein</fullName>
    </submittedName>
</protein>
<gene>
    <name evidence="2" type="ORF">NQ315_015976</name>
</gene>
<feature type="region of interest" description="Disordered" evidence="1">
    <location>
        <begin position="1"/>
        <end position="101"/>
    </location>
</feature>
<dbReference type="Proteomes" id="UP001159042">
    <property type="component" value="Unassembled WGS sequence"/>
</dbReference>
<comment type="caution">
    <text evidence="2">The sequence shown here is derived from an EMBL/GenBank/DDBJ whole genome shotgun (WGS) entry which is preliminary data.</text>
</comment>
<evidence type="ECO:0000313" key="2">
    <source>
        <dbReference type="EMBL" id="KAJ8914202.1"/>
    </source>
</evidence>
<sequence length="101" mass="10958">MPLDTLQDPAERDLSSGEHHPENCGQCQVVSKEHKPAPGPEMDTGARSHQDQSHQGNHQDQENSGGPRSDSDFRTLPSPADKSAYHHPNPAPGLDTEGPYL</sequence>
<dbReference type="AlphaFoldDB" id="A0AAV8VJ91"/>
<evidence type="ECO:0000313" key="3">
    <source>
        <dbReference type="Proteomes" id="UP001159042"/>
    </source>
</evidence>
<feature type="compositionally biased region" description="Basic and acidic residues" evidence="1">
    <location>
        <begin position="44"/>
        <end position="61"/>
    </location>
</feature>
<dbReference type="EMBL" id="JANEYG010000078">
    <property type="protein sequence ID" value="KAJ8914202.1"/>
    <property type="molecule type" value="Genomic_DNA"/>
</dbReference>
<proteinExistence type="predicted"/>
<accession>A0AAV8VJ91</accession>
<organism evidence="2 3">
    <name type="scientific">Exocentrus adspersus</name>
    <dbReference type="NCBI Taxonomy" id="1586481"/>
    <lineage>
        <taxon>Eukaryota</taxon>
        <taxon>Metazoa</taxon>
        <taxon>Ecdysozoa</taxon>
        <taxon>Arthropoda</taxon>
        <taxon>Hexapoda</taxon>
        <taxon>Insecta</taxon>
        <taxon>Pterygota</taxon>
        <taxon>Neoptera</taxon>
        <taxon>Endopterygota</taxon>
        <taxon>Coleoptera</taxon>
        <taxon>Polyphaga</taxon>
        <taxon>Cucujiformia</taxon>
        <taxon>Chrysomeloidea</taxon>
        <taxon>Cerambycidae</taxon>
        <taxon>Lamiinae</taxon>
        <taxon>Acanthocinini</taxon>
        <taxon>Exocentrus</taxon>
    </lineage>
</organism>
<evidence type="ECO:0000256" key="1">
    <source>
        <dbReference type="SAM" id="MobiDB-lite"/>
    </source>
</evidence>
<name>A0AAV8VJ91_9CUCU</name>
<reference evidence="2 3" key="1">
    <citation type="journal article" date="2023" name="Insect Mol. Biol.">
        <title>Genome sequencing provides insights into the evolution of gene families encoding plant cell wall-degrading enzymes in longhorned beetles.</title>
        <authorList>
            <person name="Shin N.R."/>
            <person name="Okamura Y."/>
            <person name="Kirsch R."/>
            <person name="Pauchet Y."/>
        </authorList>
    </citation>
    <scope>NUCLEOTIDE SEQUENCE [LARGE SCALE GENOMIC DNA]</scope>
    <source>
        <strain evidence="2">EAD_L_NR</strain>
    </source>
</reference>
<keyword evidence="3" id="KW-1185">Reference proteome</keyword>
<feature type="compositionally biased region" description="Basic and acidic residues" evidence="1">
    <location>
        <begin position="9"/>
        <end position="22"/>
    </location>
</feature>